<evidence type="ECO:0000313" key="1">
    <source>
        <dbReference type="EMBL" id="TCK26769.1"/>
    </source>
</evidence>
<proteinExistence type="predicted"/>
<dbReference type="Proteomes" id="UP000295560">
    <property type="component" value="Unassembled WGS sequence"/>
</dbReference>
<evidence type="ECO:0000313" key="2">
    <source>
        <dbReference type="Proteomes" id="UP000295560"/>
    </source>
</evidence>
<comment type="caution">
    <text evidence="1">The sequence shown here is derived from an EMBL/GenBank/DDBJ whole genome shotgun (WGS) entry which is preliminary data.</text>
</comment>
<dbReference type="AlphaFoldDB" id="A0A4R1I2N8"/>
<name>A0A4R1I2N8_PSEEN</name>
<sequence>MPPFPRPEEPTVSLVKEPVDGSCPACSAAELRRYPVNSEGGWFQVVKCQNCLHSVSRERWNLFGSLQLLADTI</sequence>
<dbReference type="OrthoDB" id="9011083at2"/>
<gene>
    <name evidence="1" type="ORF">EV378_2614</name>
</gene>
<protein>
    <submittedName>
        <fullName evidence="1">Uncharacterized protein</fullName>
    </submittedName>
</protein>
<dbReference type="RefSeq" id="WP_132424505.1">
    <property type="nucleotide sequence ID" value="NZ_SMFZ01000001.1"/>
</dbReference>
<keyword evidence="2" id="KW-1185">Reference proteome</keyword>
<reference evidence="1 2" key="1">
    <citation type="submission" date="2019-03" db="EMBL/GenBank/DDBJ databases">
        <title>Sequencing the genomes of 1000 actinobacteria strains.</title>
        <authorList>
            <person name="Klenk H.-P."/>
        </authorList>
    </citation>
    <scope>NUCLEOTIDE SEQUENCE [LARGE SCALE GENOMIC DNA]</scope>
    <source>
        <strain evidence="1 2">DSM 44969</strain>
    </source>
</reference>
<organism evidence="1 2">
    <name type="scientific">Pseudonocardia endophytica</name>
    <dbReference type="NCBI Taxonomy" id="401976"/>
    <lineage>
        <taxon>Bacteria</taxon>
        <taxon>Bacillati</taxon>
        <taxon>Actinomycetota</taxon>
        <taxon>Actinomycetes</taxon>
        <taxon>Pseudonocardiales</taxon>
        <taxon>Pseudonocardiaceae</taxon>
        <taxon>Pseudonocardia</taxon>
    </lineage>
</organism>
<dbReference type="EMBL" id="SMFZ01000001">
    <property type="protein sequence ID" value="TCK26769.1"/>
    <property type="molecule type" value="Genomic_DNA"/>
</dbReference>
<accession>A0A4R1I2N8</accession>